<dbReference type="PANTHER" id="PTHR46114:SF2">
    <property type="entry name" value="CULLIN N-TERMINAL DOMAIN-CONTAINING PROTEIN"/>
    <property type="match status" value="1"/>
</dbReference>
<evidence type="ECO:0000313" key="2">
    <source>
        <dbReference type="EMBL" id="UYV70837.1"/>
    </source>
</evidence>
<name>A0ABY6KR96_9ARAC</name>
<evidence type="ECO:0000256" key="1">
    <source>
        <dbReference type="SAM" id="MobiDB-lite"/>
    </source>
</evidence>
<accession>A0ABY6KR96</accession>
<protein>
    <submittedName>
        <fullName evidence="2">Uncharacterized protein</fullName>
    </submittedName>
</protein>
<keyword evidence="3" id="KW-1185">Reference proteome</keyword>
<dbReference type="EMBL" id="CP092870">
    <property type="protein sequence ID" value="UYV70837.1"/>
    <property type="molecule type" value="Genomic_DNA"/>
</dbReference>
<gene>
    <name evidence="2" type="ORF">LAZ67_8000790</name>
</gene>
<sequence>MEFLGAVSDEHGERFHQDISSMEKRYQGKWSPAMLADYCWTLKRDLPQAKYRRKSTRDYHREEIAVVSPSNREDILECLLSEQRSVLKQFLDMAIVGEISPTSGLNVTSYQTTLKADLQSWMIGHDLEDNALAIMASAKTRIYKYFLALELRGVQEDSWSGGGPYRDGGAFLTHKSLIRELNPVRSRLEKAERKFEDHPGNPHRGVDFHEN</sequence>
<dbReference type="Proteomes" id="UP001235939">
    <property type="component" value="Chromosome 08"/>
</dbReference>
<feature type="region of interest" description="Disordered" evidence="1">
    <location>
        <begin position="191"/>
        <end position="211"/>
    </location>
</feature>
<organism evidence="2 3">
    <name type="scientific">Cordylochernes scorpioides</name>
    <dbReference type="NCBI Taxonomy" id="51811"/>
    <lineage>
        <taxon>Eukaryota</taxon>
        <taxon>Metazoa</taxon>
        <taxon>Ecdysozoa</taxon>
        <taxon>Arthropoda</taxon>
        <taxon>Chelicerata</taxon>
        <taxon>Arachnida</taxon>
        <taxon>Pseudoscorpiones</taxon>
        <taxon>Cheliferoidea</taxon>
        <taxon>Chernetidae</taxon>
        <taxon>Cordylochernes</taxon>
    </lineage>
</organism>
<reference evidence="2 3" key="1">
    <citation type="submission" date="2022-01" db="EMBL/GenBank/DDBJ databases">
        <title>A chromosomal length assembly of Cordylochernes scorpioides.</title>
        <authorList>
            <person name="Zeh D."/>
            <person name="Zeh J."/>
        </authorList>
    </citation>
    <scope>NUCLEOTIDE SEQUENCE [LARGE SCALE GENOMIC DNA]</scope>
    <source>
        <strain evidence="2">IN4F17</strain>
        <tissue evidence="2">Whole Body</tissue>
    </source>
</reference>
<evidence type="ECO:0000313" key="3">
    <source>
        <dbReference type="Proteomes" id="UP001235939"/>
    </source>
</evidence>
<proteinExistence type="predicted"/>
<dbReference type="PANTHER" id="PTHR46114">
    <property type="entry name" value="APPLE DOMAIN-CONTAINING PROTEIN"/>
    <property type="match status" value="1"/>
</dbReference>